<comment type="catalytic activity">
    <reaction evidence="3">
        <text>a plastoquinone + NADPH + (n+1) H(+)(in) = a plastoquinol + NADP(+) + n H(+)(out)</text>
        <dbReference type="Rhea" id="RHEA:42612"/>
        <dbReference type="Rhea" id="RHEA-COMP:9561"/>
        <dbReference type="Rhea" id="RHEA-COMP:9562"/>
        <dbReference type="ChEBI" id="CHEBI:15378"/>
        <dbReference type="ChEBI" id="CHEBI:17757"/>
        <dbReference type="ChEBI" id="CHEBI:57783"/>
        <dbReference type="ChEBI" id="CHEBI:58349"/>
        <dbReference type="ChEBI" id="CHEBI:62192"/>
    </reaction>
</comment>
<protein>
    <recommendedName>
        <fullName evidence="3">NAD(P)H-quinone oxidoreductase subunit J</fullName>
        <ecNumber evidence="3">7.1.1.-</ecNumber>
    </recommendedName>
    <alternativeName>
        <fullName evidence="3">NAD(P)H dehydrogenase, subunit J</fullName>
    </alternativeName>
    <alternativeName>
        <fullName evidence="3">NADH-plastoquinone oxidoreductase subunit J</fullName>
    </alternativeName>
    <alternativeName>
        <fullName evidence="3">NDH-1 subunit J</fullName>
        <shortName evidence="3">NDH-J</shortName>
    </alternativeName>
</protein>
<keyword evidence="3" id="KW-0521">NADP</keyword>
<dbReference type="HAMAP" id="MF_01357">
    <property type="entry name" value="NDH1_NuoC"/>
    <property type="match status" value="1"/>
</dbReference>
<dbReference type="EnsemblBacteria" id="BAC90321">
    <property type="protein sequence ID" value="BAC90321"/>
    <property type="gene ID" value="BAC90321"/>
</dbReference>
<dbReference type="Gene3D" id="3.30.460.80">
    <property type="entry name" value="NADH:ubiquinone oxidoreductase, 30kDa subunit"/>
    <property type="match status" value="1"/>
</dbReference>
<feature type="region of interest" description="Disordered" evidence="4">
    <location>
        <begin position="1"/>
        <end position="24"/>
    </location>
</feature>
<dbReference type="PANTHER" id="PTHR10884">
    <property type="entry name" value="NADH DEHYDROGENASE UBIQUINONE IRON-SULFUR PROTEIN 3"/>
    <property type="match status" value="1"/>
</dbReference>
<comment type="function">
    <text evidence="3">NDH-1 shuttles electrons from an unknown electron donor, via FMN and iron-sulfur (Fe-S) centers, to quinones in the respiratory and/or the photosynthetic chain. The immediate electron acceptor for the enzyme in this species is believed to be plastoquinone. Couples the redox reaction to proton translocation, and thus conserves the redox energy in a proton gradient. Cyanobacterial NDH-1 also plays a role in inorganic carbon-concentration.</text>
</comment>
<dbReference type="NCBIfam" id="NF009141">
    <property type="entry name" value="PRK12494.1"/>
    <property type="match status" value="1"/>
</dbReference>
<evidence type="ECO:0000256" key="2">
    <source>
        <dbReference type="ARBA" id="ARBA00022448"/>
    </source>
</evidence>
<keyword evidence="3" id="KW-0874">Quinone</keyword>
<dbReference type="SUPFAM" id="SSF143243">
    <property type="entry name" value="Nqo5-like"/>
    <property type="match status" value="1"/>
</dbReference>
<evidence type="ECO:0000313" key="6">
    <source>
        <dbReference type="EMBL" id="BAC90321.1"/>
    </source>
</evidence>
<dbReference type="PANTHER" id="PTHR10884:SF14">
    <property type="entry name" value="NADH DEHYDROGENASE [UBIQUINONE] IRON-SULFUR PROTEIN 3, MITOCHONDRIAL"/>
    <property type="match status" value="1"/>
</dbReference>
<comment type="similarity">
    <text evidence="1 3">Belongs to the complex I 30 kDa subunit family.</text>
</comment>
<dbReference type="RefSeq" id="WP_011142376.1">
    <property type="nucleotide sequence ID" value="NC_005125.1"/>
</dbReference>
<reference evidence="6 7" key="1">
    <citation type="journal article" date="2003" name="DNA Res.">
        <title>Complete genome structure of Gloeobacter violaceus PCC 7421, a cyanobacterium that lacks thylakoids.</title>
        <authorList>
            <person name="Nakamura Y."/>
            <person name="Kaneko T."/>
            <person name="Sato S."/>
            <person name="Mimuro M."/>
            <person name="Miyashita H."/>
            <person name="Tsuchiya T."/>
            <person name="Sasamoto S."/>
            <person name="Watanabe A."/>
            <person name="Kawashima K."/>
            <person name="Kishida Y."/>
            <person name="Kiyokawa C."/>
            <person name="Kohara M."/>
            <person name="Matsumoto M."/>
            <person name="Matsuno A."/>
            <person name="Nakazaki N."/>
            <person name="Shimpo S."/>
            <person name="Takeuchi C."/>
            <person name="Yamada M."/>
            <person name="Tabata S."/>
        </authorList>
    </citation>
    <scope>NUCLEOTIDE SEQUENCE [LARGE SCALE GENOMIC DNA]</scope>
    <source>
        <strain evidence="7">ATCC 29082 / PCC 7421</strain>
    </source>
</reference>
<dbReference type="GO" id="GO:0016655">
    <property type="term" value="F:oxidoreductase activity, acting on NAD(P)H, quinone or similar compound as acceptor"/>
    <property type="evidence" value="ECO:0007669"/>
    <property type="project" value="UniProtKB-UniRule"/>
</dbReference>
<keyword evidence="3" id="KW-1003">Cell membrane</keyword>
<keyword evidence="3" id="KW-1278">Translocase</keyword>
<dbReference type="AlphaFoldDB" id="Q7NI04"/>
<gene>
    <name evidence="3 6" type="primary">ndhJ</name>
</gene>
<keyword evidence="7" id="KW-1185">Reference proteome</keyword>
<dbReference type="InterPro" id="IPR001268">
    <property type="entry name" value="NADH_UbQ_OxRdtase_30kDa_su"/>
</dbReference>
<dbReference type="InterPro" id="IPR010218">
    <property type="entry name" value="NADH_DH_suC"/>
</dbReference>
<dbReference type="FunCoup" id="Q7NI04">
    <property type="interactions" value="98"/>
</dbReference>
<dbReference type="GO" id="GO:0005886">
    <property type="term" value="C:plasma membrane"/>
    <property type="evidence" value="ECO:0007669"/>
    <property type="project" value="UniProtKB-SubCell"/>
</dbReference>
<keyword evidence="3" id="KW-0472">Membrane</keyword>
<dbReference type="EC" id="7.1.1.-" evidence="3"/>
<keyword evidence="2 3" id="KW-0813">Transport</keyword>
<evidence type="ECO:0000256" key="4">
    <source>
        <dbReference type="SAM" id="MobiDB-lite"/>
    </source>
</evidence>
<evidence type="ECO:0000256" key="3">
    <source>
        <dbReference type="HAMAP-Rule" id="MF_01357"/>
    </source>
</evidence>
<evidence type="ECO:0000313" key="7">
    <source>
        <dbReference type="Proteomes" id="UP000000557"/>
    </source>
</evidence>
<sequence>MENTETPAPEGAQTGTEITPIEPGPTSRWLAEHDLPHAFLGFALDGVELVGVEPEHLPMVGKALHDQGYNYLRLMCGYDEGPGERLVSVYGLTHCYDDADKPPEVRLKVFLDRADPRVSSVYWIWKAADWQERETYDMYGIVYEGHPNLIRILNMEDMVGWPLRKDYVTPGFYEVQDAF</sequence>
<dbReference type="InParanoid" id="Q7NI04"/>
<dbReference type="PATRIC" id="fig|251221.4.peg.2419"/>
<dbReference type="GO" id="GO:0019684">
    <property type="term" value="P:photosynthesis, light reaction"/>
    <property type="evidence" value="ECO:0007669"/>
    <property type="project" value="UniProtKB-UniRule"/>
</dbReference>
<evidence type="ECO:0000259" key="5">
    <source>
        <dbReference type="Pfam" id="PF00329"/>
    </source>
</evidence>
<organism evidence="6 7">
    <name type="scientific">Gloeobacter violaceus (strain ATCC 29082 / PCC 7421)</name>
    <dbReference type="NCBI Taxonomy" id="251221"/>
    <lineage>
        <taxon>Bacteria</taxon>
        <taxon>Bacillati</taxon>
        <taxon>Cyanobacteriota</taxon>
        <taxon>Cyanophyceae</taxon>
        <taxon>Gloeobacterales</taxon>
        <taxon>Gloeobacteraceae</taxon>
        <taxon>Gloeobacter</taxon>
    </lineage>
</organism>
<keyword evidence="3" id="KW-0618">Plastoquinone</keyword>
<dbReference type="HOGENOM" id="CLU_042628_9_1_3"/>
<keyword evidence="3" id="KW-0520">NAD</keyword>
<dbReference type="PhylomeDB" id="Q7NI04"/>
<dbReference type="Proteomes" id="UP000000557">
    <property type="component" value="Chromosome"/>
</dbReference>
<dbReference type="KEGG" id="gvi:glr2380"/>
<dbReference type="eggNOG" id="COG0852">
    <property type="taxonomic scope" value="Bacteria"/>
</dbReference>
<dbReference type="InterPro" id="IPR037232">
    <property type="entry name" value="NADH_quin_OxRdtase_su_C/D-like"/>
</dbReference>
<comment type="subcellular location">
    <subcellularLocation>
        <location evidence="3">Cell inner membrane</location>
        <topology evidence="3">Peripheral membrane protein</topology>
        <orientation evidence="3">Cytoplasmic side</orientation>
    </subcellularLocation>
</comment>
<reference evidence="6 7" key="2">
    <citation type="journal article" date="2003" name="DNA Res.">
        <title>Complete genome structure of Gloeobacter violaceus PCC 7421, a cyanobacterium that lacks thylakoids (supplement).</title>
        <authorList>
            <person name="Nakamura Y."/>
            <person name="Kaneko T."/>
            <person name="Sato S."/>
            <person name="Mimuro M."/>
            <person name="Miyashita H."/>
            <person name="Tsuchiya T."/>
            <person name="Sasamoto S."/>
            <person name="Watanabe A."/>
            <person name="Kawashima K."/>
            <person name="Kishida Y."/>
            <person name="Kiyokawa C."/>
            <person name="Kohara M."/>
            <person name="Matsumoto M."/>
            <person name="Matsuno A."/>
            <person name="Nakazaki N."/>
            <person name="Shimpo S."/>
            <person name="Takeuchi C."/>
            <person name="Yamada M."/>
            <person name="Tabata S."/>
        </authorList>
    </citation>
    <scope>NUCLEOTIDE SEQUENCE [LARGE SCALE GENOMIC DNA]</scope>
    <source>
        <strain evidence="7">ATCC 29082 / PCC 7421</strain>
    </source>
</reference>
<accession>Q7NI04</accession>
<name>Q7NI04_GLOVI</name>
<evidence type="ECO:0000256" key="1">
    <source>
        <dbReference type="ARBA" id="ARBA00007569"/>
    </source>
</evidence>
<dbReference type="EMBL" id="BA000045">
    <property type="protein sequence ID" value="BAC90321.1"/>
    <property type="molecule type" value="Genomic_DNA"/>
</dbReference>
<comment type="subunit">
    <text evidence="3">NDH-1 can be composed of about 15 different subunits; different subcomplexes with different compositions have been identified which probably have different functions.</text>
</comment>
<dbReference type="OrthoDB" id="9803286at2"/>
<keyword evidence="3" id="KW-0997">Cell inner membrane</keyword>
<proteinExistence type="inferred from homology"/>
<dbReference type="STRING" id="251221.gene:10759877"/>
<dbReference type="GO" id="GO:0008137">
    <property type="term" value="F:NADH dehydrogenase (ubiquinone) activity"/>
    <property type="evidence" value="ECO:0007669"/>
    <property type="project" value="InterPro"/>
</dbReference>
<dbReference type="GO" id="GO:0048038">
    <property type="term" value="F:quinone binding"/>
    <property type="evidence" value="ECO:0007669"/>
    <property type="project" value="UniProtKB-KW"/>
</dbReference>
<dbReference type="Pfam" id="PF00329">
    <property type="entry name" value="Complex1_30kDa"/>
    <property type="match status" value="1"/>
</dbReference>
<comment type="catalytic activity">
    <reaction evidence="3">
        <text>a plastoquinone + NADH + (n+1) H(+)(in) = a plastoquinol + NAD(+) + n H(+)(out)</text>
        <dbReference type="Rhea" id="RHEA:42608"/>
        <dbReference type="Rhea" id="RHEA-COMP:9561"/>
        <dbReference type="Rhea" id="RHEA-COMP:9562"/>
        <dbReference type="ChEBI" id="CHEBI:15378"/>
        <dbReference type="ChEBI" id="CHEBI:17757"/>
        <dbReference type="ChEBI" id="CHEBI:57540"/>
        <dbReference type="ChEBI" id="CHEBI:57945"/>
        <dbReference type="ChEBI" id="CHEBI:62192"/>
    </reaction>
</comment>
<feature type="domain" description="NADH:ubiquinone oxidoreductase 30kDa subunit" evidence="5">
    <location>
        <begin position="51"/>
        <end position="171"/>
    </location>
</feature>